<evidence type="ECO:0000256" key="1">
    <source>
        <dbReference type="SAM" id="MobiDB-lite"/>
    </source>
</evidence>
<dbReference type="EMBL" id="SNRW01044393">
    <property type="protein sequence ID" value="KAA6324361.1"/>
    <property type="molecule type" value="Genomic_DNA"/>
</dbReference>
<name>A0A5J4QU63_9EUKA</name>
<accession>A0A5J4QU63</accession>
<reference evidence="2 3" key="1">
    <citation type="submission" date="2019-03" db="EMBL/GenBank/DDBJ databases">
        <title>Single cell metagenomics reveals metabolic interactions within the superorganism composed of flagellate Streblomastix strix and complex community of Bacteroidetes bacteria on its surface.</title>
        <authorList>
            <person name="Treitli S.C."/>
            <person name="Kolisko M."/>
            <person name="Husnik F."/>
            <person name="Keeling P."/>
            <person name="Hampl V."/>
        </authorList>
    </citation>
    <scope>NUCLEOTIDE SEQUENCE [LARGE SCALE GENOMIC DNA]</scope>
    <source>
        <strain evidence="2">ST1C</strain>
    </source>
</reference>
<dbReference type="AlphaFoldDB" id="A0A5J4QU63"/>
<sequence length="47" mass="5428">RLTPSILNQEEQSQLLEDKSEKIAEFPLSDYPESITHTSPLIKEDQE</sequence>
<proteinExistence type="predicted"/>
<protein>
    <submittedName>
        <fullName evidence="2">Uncharacterized protein</fullName>
    </submittedName>
</protein>
<dbReference type="Proteomes" id="UP000324800">
    <property type="component" value="Unassembled WGS sequence"/>
</dbReference>
<evidence type="ECO:0000313" key="3">
    <source>
        <dbReference type="Proteomes" id="UP000324800"/>
    </source>
</evidence>
<feature type="region of interest" description="Disordered" evidence="1">
    <location>
        <begin position="24"/>
        <end position="47"/>
    </location>
</feature>
<evidence type="ECO:0000313" key="2">
    <source>
        <dbReference type="EMBL" id="KAA6324361.1"/>
    </source>
</evidence>
<feature type="non-terminal residue" evidence="2">
    <location>
        <position position="1"/>
    </location>
</feature>
<organism evidence="2 3">
    <name type="scientific">Streblomastix strix</name>
    <dbReference type="NCBI Taxonomy" id="222440"/>
    <lineage>
        <taxon>Eukaryota</taxon>
        <taxon>Metamonada</taxon>
        <taxon>Preaxostyla</taxon>
        <taxon>Oxymonadida</taxon>
        <taxon>Streblomastigidae</taxon>
        <taxon>Streblomastix</taxon>
    </lineage>
</organism>
<gene>
    <name evidence="2" type="ORF">EZS28_054198</name>
</gene>
<comment type="caution">
    <text evidence="2">The sequence shown here is derived from an EMBL/GenBank/DDBJ whole genome shotgun (WGS) entry which is preliminary data.</text>
</comment>